<evidence type="ECO:0000256" key="1">
    <source>
        <dbReference type="ARBA" id="ARBA00023125"/>
    </source>
</evidence>
<accession>A0A494VL83</accession>
<dbReference type="RefSeq" id="WP_119408977.1">
    <property type="nucleotide sequence ID" value="NZ_CP032869.1"/>
</dbReference>
<evidence type="ECO:0000256" key="3">
    <source>
        <dbReference type="RuleBase" id="RU000524"/>
    </source>
</evidence>
<evidence type="ECO:0000313" key="6">
    <source>
        <dbReference type="Proteomes" id="UP000270046"/>
    </source>
</evidence>
<dbReference type="Proteomes" id="UP000270046">
    <property type="component" value="Chromosome"/>
</dbReference>
<dbReference type="NCBIfam" id="TIGR00621">
    <property type="entry name" value="ssb"/>
    <property type="match status" value="1"/>
</dbReference>
<dbReference type="KEGG" id="muh:HYN43_008190"/>
<feature type="region of interest" description="Disordered" evidence="4">
    <location>
        <begin position="105"/>
        <end position="130"/>
    </location>
</feature>
<dbReference type="GO" id="GO:0006260">
    <property type="term" value="P:DNA replication"/>
    <property type="evidence" value="ECO:0007669"/>
    <property type="project" value="InterPro"/>
</dbReference>
<protein>
    <recommendedName>
        <fullName evidence="2 3">Single-stranded DNA-binding protein</fullName>
    </recommendedName>
</protein>
<dbReference type="Gene3D" id="2.40.50.140">
    <property type="entry name" value="Nucleic acid-binding proteins"/>
    <property type="match status" value="1"/>
</dbReference>
<keyword evidence="6" id="KW-1185">Reference proteome</keyword>
<evidence type="ECO:0000313" key="5">
    <source>
        <dbReference type="EMBL" id="AYL95274.1"/>
    </source>
</evidence>
<dbReference type="PIRSF" id="PIRSF002070">
    <property type="entry name" value="SSB"/>
    <property type="match status" value="1"/>
</dbReference>
<reference evidence="5 6" key="1">
    <citation type="submission" date="2018-10" db="EMBL/GenBank/DDBJ databases">
        <title>Genome sequencing of Mucilaginibacter sp. HYN0043.</title>
        <authorList>
            <person name="Kim M."/>
            <person name="Yi H."/>
        </authorList>
    </citation>
    <scope>NUCLEOTIDE SEQUENCE [LARGE SCALE GENOMIC DNA]</scope>
    <source>
        <strain evidence="5 6">HYN0043</strain>
    </source>
</reference>
<organism evidence="5 6">
    <name type="scientific">Mucilaginibacter celer</name>
    <dbReference type="NCBI Taxonomy" id="2305508"/>
    <lineage>
        <taxon>Bacteria</taxon>
        <taxon>Pseudomonadati</taxon>
        <taxon>Bacteroidota</taxon>
        <taxon>Sphingobacteriia</taxon>
        <taxon>Sphingobacteriales</taxon>
        <taxon>Sphingobacteriaceae</taxon>
        <taxon>Mucilaginibacter</taxon>
    </lineage>
</organism>
<evidence type="ECO:0000256" key="2">
    <source>
        <dbReference type="PIRNR" id="PIRNR002070"/>
    </source>
</evidence>
<evidence type="ECO:0000256" key="4">
    <source>
        <dbReference type="SAM" id="MobiDB-lite"/>
    </source>
</evidence>
<keyword evidence="1 2" id="KW-0238">DNA-binding</keyword>
<dbReference type="OrthoDB" id="1265936at2"/>
<dbReference type="GO" id="GO:0003697">
    <property type="term" value="F:single-stranded DNA binding"/>
    <property type="evidence" value="ECO:0007669"/>
    <property type="project" value="InterPro"/>
</dbReference>
<dbReference type="Pfam" id="PF00436">
    <property type="entry name" value="SSB"/>
    <property type="match status" value="1"/>
</dbReference>
<dbReference type="SUPFAM" id="SSF50249">
    <property type="entry name" value="Nucleic acid-binding proteins"/>
    <property type="match status" value="1"/>
</dbReference>
<gene>
    <name evidence="5" type="primary">ssb</name>
    <name evidence="5" type="ORF">HYN43_008190</name>
</gene>
<dbReference type="InterPro" id="IPR011344">
    <property type="entry name" value="ssDNA-bd"/>
</dbReference>
<name>A0A494VL83_9SPHI</name>
<sequence>MLFTGRITANAEVTAVKGDKQVVNFTVAINQRWTNKDGDKKEKSAFVNCAYWRNTGIAEYLAKGAVVEISGWVEAQAYKTNAGEANGRLVCTCDNIKLFSVAAKATQETGKPEKANAAAGSGTDDDDLPF</sequence>
<dbReference type="EMBL" id="CP032869">
    <property type="protein sequence ID" value="AYL95274.1"/>
    <property type="molecule type" value="Genomic_DNA"/>
</dbReference>
<dbReference type="CDD" id="cd04496">
    <property type="entry name" value="SSB_OBF"/>
    <property type="match status" value="1"/>
</dbReference>
<dbReference type="PROSITE" id="PS50935">
    <property type="entry name" value="SSB"/>
    <property type="match status" value="1"/>
</dbReference>
<proteinExistence type="predicted"/>
<dbReference type="AlphaFoldDB" id="A0A494VL83"/>
<dbReference type="InterPro" id="IPR012340">
    <property type="entry name" value="NA-bd_OB-fold"/>
</dbReference>
<dbReference type="InterPro" id="IPR000424">
    <property type="entry name" value="Primosome_PriB/ssb"/>
</dbReference>